<dbReference type="SUPFAM" id="SSF56371">
    <property type="entry name" value="Ribosome inactivating proteins (RIP)"/>
    <property type="match status" value="1"/>
</dbReference>
<keyword evidence="3" id="KW-1185">Reference proteome</keyword>
<dbReference type="Gramene" id="PUZ37281">
    <property type="protein sequence ID" value="PUZ37281"/>
    <property type="gene ID" value="GQ55_9G106300"/>
</dbReference>
<dbReference type="Gene3D" id="3.40.420.10">
    <property type="entry name" value="Ricin (A subunit), domain 1"/>
    <property type="match status" value="1"/>
</dbReference>
<comment type="catalytic activity">
    <reaction evidence="1">
        <text>Endohydrolysis of the N-glycosidic bond at one specific adenosine on the 28S rRNA.</text>
        <dbReference type="EC" id="3.2.2.22"/>
    </reaction>
</comment>
<dbReference type="GO" id="GO:0090729">
    <property type="term" value="F:toxin activity"/>
    <property type="evidence" value="ECO:0007669"/>
    <property type="project" value="UniProtKB-KW"/>
</dbReference>
<dbReference type="EMBL" id="CM009757">
    <property type="protein sequence ID" value="PUZ37281.1"/>
    <property type="molecule type" value="Genomic_DNA"/>
</dbReference>
<dbReference type="InterPro" id="IPR036041">
    <property type="entry name" value="Ribosome-inact_prot_sf"/>
</dbReference>
<dbReference type="InterPro" id="IPR001574">
    <property type="entry name" value="Ribosome_inactivat_prot"/>
</dbReference>
<organism evidence="2 3">
    <name type="scientific">Panicum hallii var. hallii</name>
    <dbReference type="NCBI Taxonomy" id="1504633"/>
    <lineage>
        <taxon>Eukaryota</taxon>
        <taxon>Viridiplantae</taxon>
        <taxon>Streptophyta</taxon>
        <taxon>Embryophyta</taxon>
        <taxon>Tracheophyta</taxon>
        <taxon>Spermatophyta</taxon>
        <taxon>Magnoliopsida</taxon>
        <taxon>Liliopsida</taxon>
        <taxon>Poales</taxon>
        <taxon>Poaceae</taxon>
        <taxon>PACMAD clade</taxon>
        <taxon>Panicoideae</taxon>
        <taxon>Panicodae</taxon>
        <taxon>Paniceae</taxon>
        <taxon>Panicinae</taxon>
        <taxon>Panicum</taxon>
        <taxon>Panicum sect. Panicum</taxon>
    </lineage>
</organism>
<keyword evidence="1" id="KW-0800">Toxin</keyword>
<keyword evidence="1" id="KW-0652">Protein synthesis inhibitor</keyword>
<dbReference type="STRING" id="1504633.A0A2T7C1Q8"/>
<protein>
    <recommendedName>
        <fullName evidence="1">rRNA N-glycosylase</fullName>
        <ecNumber evidence="1">3.2.2.22</ecNumber>
    </recommendedName>
</protein>
<sequence length="188" mass="20799">MKEKITLAVRNDNAYIAGFNSGGWFAFPRYQRQIDGSTALPKREDYPSLIGGSNNLVDLDVNRDAALEAVRFLSTYRTSDDESKLGVNLARLCVIVAEAARFRRIYNAVLNGLQQEEHQARLAVEDAKSVVLWGEVSRALVGFNKTGKWIDGKTAPENFKAAGIGSPQEAIDAVRLLVRPKDFKLDQA</sequence>
<keyword evidence="1" id="KW-0611">Plant defense</keyword>
<dbReference type="PANTHER" id="PTHR33453">
    <property type="match status" value="1"/>
</dbReference>
<accession>A0A2T7C1Q8</accession>
<evidence type="ECO:0000313" key="3">
    <source>
        <dbReference type="Proteomes" id="UP000244336"/>
    </source>
</evidence>
<keyword evidence="1" id="KW-0378">Hydrolase</keyword>
<dbReference type="InterPro" id="IPR016138">
    <property type="entry name" value="Ribosome_inactivat_prot_sub1"/>
</dbReference>
<comment type="similarity">
    <text evidence="1">Belongs to the ribosome-inactivating protein family.</text>
</comment>
<dbReference type="Pfam" id="PF00161">
    <property type="entry name" value="RIP"/>
    <property type="match status" value="1"/>
</dbReference>
<dbReference type="EC" id="3.2.2.22" evidence="1"/>
<dbReference type="GO" id="GO:0030598">
    <property type="term" value="F:rRNA N-glycosylase activity"/>
    <property type="evidence" value="ECO:0007669"/>
    <property type="project" value="UniProtKB-EC"/>
</dbReference>
<gene>
    <name evidence="2" type="ORF">GQ55_9G106300</name>
</gene>
<dbReference type="GO" id="GO:0017148">
    <property type="term" value="P:negative regulation of translation"/>
    <property type="evidence" value="ECO:0007669"/>
    <property type="project" value="UniProtKB-KW"/>
</dbReference>
<name>A0A2T7C1Q8_9POAL</name>
<dbReference type="PANTHER" id="PTHR33453:SF40">
    <property type="entry name" value="RRNA N-GLYCOSYLASE"/>
    <property type="match status" value="1"/>
</dbReference>
<dbReference type="GO" id="GO:0006952">
    <property type="term" value="P:defense response"/>
    <property type="evidence" value="ECO:0007669"/>
    <property type="project" value="UniProtKB-KW"/>
</dbReference>
<dbReference type="Proteomes" id="UP000244336">
    <property type="component" value="Chromosome 9"/>
</dbReference>
<evidence type="ECO:0000256" key="1">
    <source>
        <dbReference type="RuleBase" id="RU004915"/>
    </source>
</evidence>
<dbReference type="OrthoDB" id="680012at2759"/>
<reference evidence="2 3" key="1">
    <citation type="submission" date="2018-04" db="EMBL/GenBank/DDBJ databases">
        <title>WGS assembly of Panicum hallii var. hallii HAL2.</title>
        <authorList>
            <person name="Lovell J."/>
            <person name="Jenkins J."/>
            <person name="Lowry D."/>
            <person name="Mamidi S."/>
            <person name="Sreedasyam A."/>
            <person name="Weng X."/>
            <person name="Barry K."/>
            <person name="Bonette J."/>
            <person name="Campitelli B."/>
            <person name="Daum C."/>
            <person name="Gordon S."/>
            <person name="Gould B."/>
            <person name="Lipzen A."/>
            <person name="MacQueen A."/>
            <person name="Palacio-Mejia J."/>
            <person name="Plott C."/>
            <person name="Shakirov E."/>
            <person name="Shu S."/>
            <person name="Yoshinaga Y."/>
            <person name="Zane M."/>
            <person name="Rokhsar D."/>
            <person name="Grimwood J."/>
            <person name="Schmutz J."/>
            <person name="Juenger T."/>
        </authorList>
    </citation>
    <scope>NUCLEOTIDE SEQUENCE [LARGE SCALE GENOMIC DNA]</scope>
    <source>
        <strain evidence="3">cv. HAL2</strain>
    </source>
</reference>
<proteinExistence type="inferred from homology"/>
<evidence type="ECO:0000313" key="2">
    <source>
        <dbReference type="EMBL" id="PUZ37281.1"/>
    </source>
</evidence>
<dbReference type="AlphaFoldDB" id="A0A2T7C1Q8"/>